<proteinExistence type="predicted"/>
<reference evidence="1" key="1">
    <citation type="submission" date="2014-11" db="EMBL/GenBank/DDBJ databases">
        <authorList>
            <person name="Amaro Gonzalez C."/>
        </authorList>
    </citation>
    <scope>NUCLEOTIDE SEQUENCE</scope>
</reference>
<organism evidence="1">
    <name type="scientific">Anguilla anguilla</name>
    <name type="common">European freshwater eel</name>
    <name type="synonym">Muraena anguilla</name>
    <dbReference type="NCBI Taxonomy" id="7936"/>
    <lineage>
        <taxon>Eukaryota</taxon>
        <taxon>Metazoa</taxon>
        <taxon>Chordata</taxon>
        <taxon>Craniata</taxon>
        <taxon>Vertebrata</taxon>
        <taxon>Euteleostomi</taxon>
        <taxon>Actinopterygii</taxon>
        <taxon>Neopterygii</taxon>
        <taxon>Teleostei</taxon>
        <taxon>Anguilliformes</taxon>
        <taxon>Anguillidae</taxon>
        <taxon>Anguilla</taxon>
    </lineage>
</organism>
<evidence type="ECO:0000313" key="1">
    <source>
        <dbReference type="EMBL" id="JAH68287.1"/>
    </source>
</evidence>
<accession>A0A0E9UR57</accession>
<protein>
    <submittedName>
        <fullName evidence="1">Uncharacterized protein</fullName>
    </submittedName>
</protein>
<reference evidence="1" key="2">
    <citation type="journal article" date="2015" name="Fish Shellfish Immunol.">
        <title>Early steps in the European eel (Anguilla anguilla)-Vibrio vulnificus interaction in the gills: Role of the RtxA13 toxin.</title>
        <authorList>
            <person name="Callol A."/>
            <person name="Pajuelo D."/>
            <person name="Ebbesson L."/>
            <person name="Teles M."/>
            <person name="MacKenzie S."/>
            <person name="Amaro C."/>
        </authorList>
    </citation>
    <scope>NUCLEOTIDE SEQUENCE</scope>
</reference>
<sequence length="24" mass="2684">MSEGFCPIKSTAAKHTVARQMNYL</sequence>
<dbReference type="AlphaFoldDB" id="A0A0E9UR57"/>
<name>A0A0E9UR57_ANGAN</name>
<dbReference type="EMBL" id="GBXM01040290">
    <property type="protein sequence ID" value="JAH68287.1"/>
    <property type="molecule type" value="Transcribed_RNA"/>
</dbReference>